<evidence type="ECO:0000313" key="2">
    <source>
        <dbReference type="Proteomes" id="UP000095285"/>
    </source>
</evidence>
<dbReference type="Proteomes" id="UP000095285">
    <property type="component" value="Unassembled WGS sequence"/>
</dbReference>
<dbReference type="Gene3D" id="1.10.246.110">
    <property type="entry name" value="Mitochondrial ATP synthase-coupling factor 6"/>
    <property type="match status" value="1"/>
</dbReference>
<dbReference type="GO" id="GO:0015078">
    <property type="term" value="F:proton transmembrane transporter activity"/>
    <property type="evidence" value="ECO:0007669"/>
    <property type="project" value="InterPro"/>
</dbReference>
<organism evidence="2 3">
    <name type="scientific">Loa loa</name>
    <name type="common">Eye worm</name>
    <name type="synonym">Filaria loa</name>
    <dbReference type="NCBI Taxonomy" id="7209"/>
    <lineage>
        <taxon>Eukaryota</taxon>
        <taxon>Metazoa</taxon>
        <taxon>Ecdysozoa</taxon>
        <taxon>Nematoda</taxon>
        <taxon>Chromadorea</taxon>
        <taxon>Rhabditida</taxon>
        <taxon>Spirurina</taxon>
        <taxon>Spiruromorpha</taxon>
        <taxon>Filarioidea</taxon>
        <taxon>Onchocercidae</taxon>
        <taxon>Loa</taxon>
    </lineage>
</organism>
<dbReference type="GO" id="GO:0045259">
    <property type="term" value="C:proton-transporting ATP synthase complex"/>
    <property type="evidence" value="ECO:0007669"/>
    <property type="project" value="InterPro"/>
</dbReference>
<sequence>MITCWGDSFHRASAVESTHTMNKPQCFGQGMAGVYDFVMLLRLGLPAKWRMVSTGTQSFKSDNLVKNLFLKKIKEYESKMAGKEDGLVDVTPETHRSLEDQLHRLASKYHLENKEMVNELPTKQMETPSVESAVAVMFEGKTVNDLNKELEKEIQQYTEMRRKKQAMEEEAQSHLRSIKQQQFPSESSKK</sequence>
<proteinExistence type="predicted"/>
<keyword evidence="2" id="KW-1185">Reference proteome</keyword>
<dbReference type="STRING" id="7209.A0A1I7VZQ0"/>
<dbReference type="GO" id="GO:0015986">
    <property type="term" value="P:proton motive force-driven ATP synthesis"/>
    <property type="evidence" value="ECO:0007669"/>
    <property type="project" value="InterPro"/>
</dbReference>
<dbReference type="SUPFAM" id="SSF111357">
    <property type="entry name" value="Mitochondrial ATP synthase coupling factor 6"/>
    <property type="match status" value="1"/>
</dbReference>
<accession>A0A1I7VZQ0</accession>
<dbReference type="InterPro" id="IPR036204">
    <property type="entry name" value="ATP_synth_f6_sf_mt"/>
</dbReference>
<dbReference type="Pfam" id="PF05511">
    <property type="entry name" value="ATP-synt_F6"/>
    <property type="match status" value="1"/>
</dbReference>
<dbReference type="AlphaFoldDB" id="A0A1I7VZQ0"/>
<dbReference type="InterPro" id="IPR008387">
    <property type="entry name" value="ATP_synth_f6_mt"/>
</dbReference>
<reference evidence="3" key="2">
    <citation type="submission" date="2016-11" db="UniProtKB">
        <authorList>
            <consortium name="WormBaseParasite"/>
        </authorList>
    </citation>
    <scope>IDENTIFICATION</scope>
</reference>
<dbReference type="eggNOG" id="KOG4634">
    <property type="taxonomic scope" value="Eukaryota"/>
</dbReference>
<protein>
    <submittedName>
        <fullName evidence="3">ATP synthase-coupling factor 6, mitochondrial</fullName>
    </submittedName>
</protein>
<feature type="region of interest" description="Disordered" evidence="1">
    <location>
        <begin position="159"/>
        <end position="190"/>
    </location>
</feature>
<name>A0A1I7VZQ0_LOALO</name>
<evidence type="ECO:0000313" key="3">
    <source>
        <dbReference type="WBParaSite" id="EN70_8078"/>
    </source>
</evidence>
<evidence type="ECO:0000256" key="1">
    <source>
        <dbReference type="SAM" id="MobiDB-lite"/>
    </source>
</evidence>
<reference evidence="2" key="1">
    <citation type="submission" date="2012-04" db="EMBL/GenBank/DDBJ databases">
        <title>The Genome Sequence of Loa loa.</title>
        <authorList>
            <consortium name="The Broad Institute Genome Sequencing Platform"/>
            <consortium name="Broad Institute Genome Sequencing Center for Infectious Disease"/>
            <person name="Nutman T.B."/>
            <person name="Fink D.L."/>
            <person name="Russ C."/>
            <person name="Young S."/>
            <person name="Zeng Q."/>
            <person name="Gargeya S."/>
            <person name="Alvarado L."/>
            <person name="Berlin A."/>
            <person name="Chapman S.B."/>
            <person name="Chen Z."/>
            <person name="Freedman E."/>
            <person name="Gellesch M."/>
            <person name="Goldberg J."/>
            <person name="Griggs A."/>
            <person name="Gujja S."/>
            <person name="Heilman E.R."/>
            <person name="Heiman D."/>
            <person name="Howarth C."/>
            <person name="Mehta T."/>
            <person name="Neiman D."/>
            <person name="Pearson M."/>
            <person name="Roberts A."/>
            <person name="Saif S."/>
            <person name="Shea T."/>
            <person name="Shenoy N."/>
            <person name="Sisk P."/>
            <person name="Stolte C."/>
            <person name="Sykes S."/>
            <person name="White J."/>
            <person name="Yandava C."/>
            <person name="Haas B."/>
            <person name="Henn M.R."/>
            <person name="Nusbaum C."/>
            <person name="Birren B."/>
        </authorList>
    </citation>
    <scope>NUCLEOTIDE SEQUENCE [LARGE SCALE GENOMIC DNA]</scope>
</reference>
<feature type="compositionally biased region" description="Polar residues" evidence="1">
    <location>
        <begin position="174"/>
        <end position="190"/>
    </location>
</feature>
<dbReference type="WBParaSite" id="EN70_8078">
    <property type="protein sequence ID" value="EN70_8078"/>
    <property type="gene ID" value="EN70_8078"/>
</dbReference>